<dbReference type="InterPro" id="IPR017938">
    <property type="entry name" value="Riboflavin_synthase-like_b-brl"/>
</dbReference>
<dbReference type="InterPro" id="IPR017927">
    <property type="entry name" value="FAD-bd_FR_type"/>
</dbReference>
<dbReference type="Pfam" id="PF00175">
    <property type="entry name" value="NAD_binding_1"/>
    <property type="match status" value="1"/>
</dbReference>
<dbReference type="PROSITE" id="PS51384">
    <property type="entry name" value="FAD_FR"/>
    <property type="match status" value="1"/>
</dbReference>
<accession>A0ABW5DP37</accession>
<dbReference type="GO" id="GO:0004324">
    <property type="term" value="F:ferredoxin-NADP+ reductase activity"/>
    <property type="evidence" value="ECO:0007669"/>
    <property type="project" value="UniProtKB-EC"/>
</dbReference>
<reference evidence="12" key="1">
    <citation type="journal article" date="2019" name="Int. J. Syst. Evol. Microbiol.">
        <title>The Global Catalogue of Microorganisms (GCM) 10K type strain sequencing project: providing services to taxonomists for standard genome sequencing and annotation.</title>
        <authorList>
            <consortium name="The Broad Institute Genomics Platform"/>
            <consortium name="The Broad Institute Genome Sequencing Center for Infectious Disease"/>
            <person name="Wu L."/>
            <person name="Ma J."/>
        </authorList>
    </citation>
    <scope>NUCLEOTIDE SEQUENCE [LARGE SCALE GENOMIC DNA]</scope>
    <source>
        <strain evidence="12">CGMCC 1.19062</strain>
    </source>
</reference>
<evidence type="ECO:0000256" key="8">
    <source>
        <dbReference type="ARBA" id="ARBA00023002"/>
    </source>
</evidence>
<evidence type="ECO:0000256" key="6">
    <source>
        <dbReference type="ARBA" id="ARBA00022827"/>
    </source>
</evidence>
<keyword evidence="6" id="KW-0274">FAD</keyword>
<evidence type="ECO:0000256" key="5">
    <source>
        <dbReference type="ARBA" id="ARBA00022741"/>
    </source>
</evidence>
<evidence type="ECO:0000313" key="11">
    <source>
        <dbReference type="EMBL" id="MFD2262290.1"/>
    </source>
</evidence>
<dbReference type="InterPro" id="IPR039261">
    <property type="entry name" value="FNR_nucleotide-bd"/>
</dbReference>
<protein>
    <recommendedName>
        <fullName evidence="3">ferredoxin--NADP(+) reductase</fullName>
        <ecNumber evidence="3">1.18.1.2</ecNumber>
    </recommendedName>
</protein>
<dbReference type="EC" id="1.18.1.2" evidence="3"/>
<dbReference type="SUPFAM" id="SSF63380">
    <property type="entry name" value="Riboflavin synthase domain-like"/>
    <property type="match status" value="1"/>
</dbReference>
<evidence type="ECO:0000256" key="9">
    <source>
        <dbReference type="ARBA" id="ARBA00047776"/>
    </source>
</evidence>
<dbReference type="Proteomes" id="UP001597295">
    <property type="component" value="Unassembled WGS sequence"/>
</dbReference>
<dbReference type="PANTHER" id="PTHR47878">
    <property type="entry name" value="OXIDOREDUCTASE FAD/NAD(P)-BINDING DOMAIN PROTEIN"/>
    <property type="match status" value="1"/>
</dbReference>
<organism evidence="11 12">
    <name type="scientific">Lacibacterium aquatile</name>
    <dbReference type="NCBI Taxonomy" id="1168082"/>
    <lineage>
        <taxon>Bacteria</taxon>
        <taxon>Pseudomonadati</taxon>
        <taxon>Pseudomonadota</taxon>
        <taxon>Alphaproteobacteria</taxon>
        <taxon>Rhodospirillales</taxon>
        <taxon>Rhodospirillaceae</taxon>
    </lineage>
</organism>
<dbReference type="InterPro" id="IPR001433">
    <property type="entry name" value="OxRdtase_FAD/NAD-bd"/>
</dbReference>
<dbReference type="RefSeq" id="WP_379875217.1">
    <property type="nucleotide sequence ID" value="NZ_JBHUIP010000003.1"/>
</dbReference>
<dbReference type="InterPro" id="IPR051930">
    <property type="entry name" value="FNR_type-1"/>
</dbReference>
<sequence length="260" mass="28844">MSNLIEEKVTSVHHWTDNLFTFTTTRSPTFRYENGHFTMIGLMVEGKPLLRAYSVASPNYNEELEFFSIKVPNGPLTSRLQHLKVGDGVLVGKKASGTLVVDNLTPGKRLYLLSTGTGLAPFMSLIRDPAVYEKYETVVLTHTCRTVGELAYQQLITEELPNDEFLGEEVKAKLRYYPTVTREHYKTQGRITDLITSGKLAADLGLPELNAEEDRVMLCGSPEMLTDTQALLEARGFTMGRASAPGTFVIEKAFVGSAED</sequence>
<dbReference type="CDD" id="cd06195">
    <property type="entry name" value="FNR1"/>
    <property type="match status" value="1"/>
</dbReference>
<comment type="similarity">
    <text evidence="2">Belongs to the ferredoxin--NADP reductase type 1 family.</text>
</comment>
<evidence type="ECO:0000259" key="10">
    <source>
        <dbReference type="PROSITE" id="PS51384"/>
    </source>
</evidence>
<feature type="domain" description="FAD-binding FR-type" evidence="10">
    <location>
        <begin position="2"/>
        <end position="102"/>
    </location>
</feature>
<evidence type="ECO:0000256" key="1">
    <source>
        <dbReference type="ARBA" id="ARBA00001974"/>
    </source>
</evidence>
<comment type="catalytic activity">
    <reaction evidence="9">
        <text>2 reduced [2Fe-2S]-[ferredoxin] + NADP(+) + H(+) = 2 oxidized [2Fe-2S]-[ferredoxin] + NADPH</text>
        <dbReference type="Rhea" id="RHEA:20125"/>
        <dbReference type="Rhea" id="RHEA-COMP:10000"/>
        <dbReference type="Rhea" id="RHEA-COMP:10001"/>
        <dbReference type="ChEBI" id="CHEBI:15378"/>
        <dbReference type="ChEBI" id="CHEBI:33737"/>
        <dbReference type="ChEBI" id="CHEBI:33738"/>
        <dbReference type="ChEBI" id="CHEBI:57783"/>
        <dbReference type="ChEBI" id="CHEBI:58349"/>
        <dbReference type="EC" id="1.18.1.2"/>
    </reaction>
</comment>
<dbReference type="Gene3D" id="2.40.30.10">
    <property type="entry name" value="Translation factors"/>
    <property type="match status" value="1"/>
</dbReference>
<evidence type="ECO:0000256" key="2">
    <source>
        <dbReference type="ARBA" id="ARBA00008312"/>
    </source>
</evidence>
<dbReference type="InterPro" id="IPR008333">
    <property type="entry name" value="Cbr1-like_FAD-bd_dom"/>
</dbReference>
<keyword evidence="8 11" id="KW-0560">Oxidoreductase</keyword>
<keyword evidence="5" id="KW-0547">Nucleotide-binding</keyword>
<keyword evidence="7" id="KW-0521">NADP</keyword>
<gene>
    <name evidence="11" type="ORF">ACFSM5_05275</name>
</gene>
<name>A0ABW5DP37_9PROT</name>
<evidence type="ECO:0000313" key="12">
    <source>
        <dbReference type="Proteomes" id="UP001597295"/>
    </source>
</evidence>
<dbReference type="InterPro" id="IPR033892">
    <property type="entry name" value="FNR_bac"/>
</dbReference>
<comment type="cofactor">
    <cofactor evidence="1">
        <name>FAD</name>
        <dbReference type="ChEBI" id="CHEBI:57692"/>
    </cofactor>
</comment>
<keyword evidence="4" id="KW-0285">Flavoprotein</keyword>
<proteinExistence type="inferred from homology"/>
<evidence type="ECO:0000256" key="7">
    <source>
        <dbReference type="ARBA" id="ARBA00022857"/>
    </source>
</evidence>
<evidence type="ECO:0000256" key="4">
    <source>
        <dbReference type="ARBA" id="ARBA00022630"/>
    </source>
</evidence>
<dbReference type="SUPFAM" id="SSF52343">
    <property type="entry name" value="Ferredoxin reductase-like, C-terminal NADP-linked domain"/>
    <property type="match status" value="1"/>
</dbReference>
<dbReference type="PRINTS" id="PR00410">
    <property type="entry name" value="PHEHYDRXLASE"/>
</dbReference>
<dbReference type="Gene3D" id="3.40.50.80">
    <property type="entry name" value="Nucleotide-binding domain of ferredoxin-NADP reductase (FNR) module"/>
    <property type="match status" value="1"/>
</dbReference>
<keyword evidence="12" id="KW-1185">Reference proteome</keyword>
<dbReference type="EMBL" id="JBHUIP010000003">
    <property type="protein sequence ID" value="MFD2262290.1"/>
    <property type="molecule type" value="Genomic_DNA"/>
</dbReference>
<comment type="caution">
    <text evidence="11">The sequence shown here is derived from an EMBL/GenBank/DDBJ whole genome shotgun (WGS) entry which is preliminary data.</text>
</comment>
<dbReference type="PANTHER" id="PTHR47878:SF1">
    <property type="entry name" value="FLAVODOXIN_FERREDOXIN--NADP REDUCTASE"/>
    <property type="match status" value="1"/>
</dbReference>
<dbReference type="Pfam" id="PF00970">
    <property type="entry name" value="FAD_binding_6"/>
    <property type="match status" value="1"/>
</dbReference>
<evidence type="ECO:0000256" key="3">
    <source>
        <dbReference type="ARBA" id="ARBA00013223"/>
    </source>
</evidence>